<dbReference type="CDD" id="cd02932">
    <property type="entry name" value="OYE_YqiM_FMN"/>
    <property type="match status" value="1"/>
</dbReference>
<accession>A0ABS3KUF7</accession>
<feature type="domain" description="NADH:flavin oxidoreductase/NADH oxidase N-terminal" evidence="6">
    <location>
        <begin position="3"/>
        <end position="338"/>
    </location>
</feature>
<keyword evidence="8" id="KW-1185">Reference proteome</keyword>
<proteinExistence type="predicted"/>
<dbReference type="PANTHER" id="PTHR43303:SF4">
    <property type="entry name" value="NADPH DEHYDROGENASE C23G7.10C-RELATED"/>
    <property type="match status" value="1"/>
</dbReference>
<gene>
    <name evidence="7" type="ORF">IAI61_18940</name>
</gene>
<dbReference type="Gene3D" id="3.20.20.70">
    <property type="entry name" value="Aldolase class I"/>
    <property type="match status" value="1"/>
</dbReference>
<dbReference type="PANTHER" id="PTHR43303">
    <property type="entry name" value="NADPH DEHYDROGENASE C23G7.10C-RELATED"/>
    <property type="match status" value="1"/>
</dbReference>
<protein>
    <submittedName>
        <fullName evidence="7">NADH:flavin oxidoreductase/NADH oxidase</fullName>
    </submittedName>
</protein>
<evidence type="ECO:0000256" key="4">
    <source>
        <dbReference type="ARBA" id="ARBA00022857"/>
    </source>
</evidence>
<evidence type="ECO:0000256" key="5">
    <source>
        <dbReference type="ARBA" id="ARBA00023002"/>
    </source>
</evidence>
<dbReference type="InterPro" id="IPR013785">
    <property type="entry name" value="Aldolase_TIM"/>
</dbReference>
<keyword evidence="2" id="KW-0285">Flavoprotein</keyword>
<dbReference type="RefSeq" id="WP_207419297.1">
    <property type="nucleotide sequence ID" value="NZ_CP061177.1"/>
</dbReference>
<evidence type="ECO:0000313" key="8">
    <source>
        <dbReference type="Proteomes" id="UP001518989"/>
    </source>
</evidence>
<sequence>MTDLFSPIVLRGVTIRNRIGVAPMCQYSCEPAGENAGHPTDWHLAHLHARAIGGAGLVIAEATAVQPEGRITPQDLGLWNDAQVAGHARLARVIASAGAVPGIQIAHAGRKASTNSPWDGGVAGPEEHGWTPVGPSALAFPGLLEPRAMSEEEIGSTIAAFAATARRAVEAGYRFIEVHAAHGYLLHQFLSPLSNQRNDGWGGDFAGRTRLTLEVVKAVRAVIPQDMPLGIRFSHTDWLDGGWTTDETVELSRQVKALGVDLIDVSSGALLPAKIPLEPGYQVPGAEAVRRGAEVPVAAVGLITEPQQAQDILSAGQADMVFLARELLRDPYWPLHAAAALGRAEAMQAPAQYDRAWGHLGKMPVDRETAKPLPVLAD</sequence>
<organism evidence="7 8">
    <name type="scientific">Roseomonas haemaphysalidis</name>
    <dbReference type="NCBI Taxonomy" id="2768162"/>
    <lineage>
        <taxon>Bacteria</taxon>
        <taxon>Pseudomonadati</taxon>
        <taxon>Pseudomonadota</taxon>
        <taxon>Alphaproteobacteria</taxon>
        <taxon>Acetobacterales</taxon>
        <taxon>Roseomonadaceae</taxon>
        <taxon>Roseomonas</taxon>
    </lineage>
</organism>
<dbReference type="InterPro" id="IPR001155">
    <property type="entry name" value="OxRdtase_FMN_N"/>
</dbReference>
<dbReference type="Pfam" id="PF00724">
    <property type="entry name" value="Oxidored_FMN"/>
    <property type="match status" value="1"/>
</dbReference>
<evidence type="ECO:0000256" key="1">
    <source>
        <dbReference type="ARBA" id="ARBA00001917"/>
    </source>
</evidence>
<evidence type="ECO:0000313" key="7">
    <source>
        <dbReference type="EMBL" id="MBO1081120.1"/>
    </source>
</evidence>
<keyword evidence="4" id="KW-0521">NADP</keyword>
<name>A0ABS3KUF7_9PROT</name>
<evidence type="ECO:0000256" key="3">
    <source>
        <dbReference type="ARBA" id="ARBA00022643"/>
    </source>
</evidence>
<dbReference type="SUPFAM" id="SSF51395">
    <property type="entry name" value="FMN-linked oxidoreductases"/>
    <property type="match status" value="1"/>
</dbReference>
<comment type="cofactor">
    <cofactor evidence="1">
        <name>FMN</name>
        <dbReference type="ChEBI" id="CHEBI:58210"/>
    </cofactor>
</comment>
<reference evidence="7 8" key="1">
    <citation type="submission" date="2020-09" db="EMBL/GenBank/DDBJ databases">
        <title>Roseomonas.</title>
        <authorList>
            <person name="Zhu W."/>
        </authorList>
    </citation>
    <scope>NUCLEOTIDE SEQUENCE [LARGE SCALE GENOMIC DNA]</scope>
    <source>
        <strain evidence="7 8">573</strain>
    </source>
</reference>
<comment type="caution">
    <text evidence="7">The sequence shown here is derived from an EMBL/GenBank/DDBJ whole genome shotgun (WGS) entry which is preliminary data.</text>
</comment>
<evidence type="ECO:0000259" key="6">
    <source>
        <dbReference type="Pfam" id="PF00724"/>
    </source>
</evidence>
<dbReference type="EMBL" id="JACTNG010000012">
    <property type="protein sequence ID" value="MBO1081120.1"/>
    <property type="molecule type" value="Genomic_DNA"/>
</dbReference>
<dbReference type="Proteomes" id="UP001518989">
    <property type="component" value="Unassembled WGS sequence"/>
</dbReference>
<keyword evidence="3" id="KW-0288">FMN</keyword>
<dbReference type="InterPro" id="IPR044152">
    <property type="entry name" value="YqjM-like"/>
</dbReference>
<keyword evidence="5" id="KW-0560">Oxidoreductase</keyword>
<evidence type="ECO:0000256" key="2">
    <source>
        <dbReference type="ARBA" id="ARBA00022630"/>
    </source>
</evidence>